<reference evidence="1" key="1">
    <citation type="submission" date="2019-09" db="EMBL/GenBank/DDBJ databases">
        <authorList>
            <person name="Hjerde E."/>
        </authorList>
    </citation>
    <scope>NUCLEOTIDE SEQUENCE</scope>
    <source>
        <strain evidence="1">06/09/160</strain>
    </source>
</reference>
<protein>
    <submittedName>
        <fullName evidence="1">Uncharacterized protein</fullName>
    </submittedName>
</protein>
<proteinExistence type="predicted"/>
<evidence type="ECO:0000313" key="1">
    <source>
        <dbReference type="EMBL" id="VVV06320.1"/>
    </source>
</evidence>
<dbReference type="AlphaFoldDB" id="A0A5Q4ZMH6"/>
<gene>
    <name evidence="1" type="ORF">AW0309160_03810</name>
</gene>
<dbReference type="EMBL" id="LR721751">
    <property type="protein sequence ID" value="VVV06320.1"/>
    <property type="molecule type" value="Genomic_DNA"/>
</dbReference>
<name>A0A5Q4ZMH6_9GAMM</name>
<organism evidence="1">
    <name type="scientific">Aliivibrio wodanis</name>
    <dbReference type="NCBI Taxonomy" id="80852"/>
    <lineage>
        <taxon>Bacteria</taxon>
        <taxon>Pseudomonadati</taxon>
        <taxon>Pseudomonadota</taxon>
        <taxon>Gammaproteobacteria</taxon>
        <taxon>Vibrionales</taxon>
        <taxon>Vibrionaceae</taxon>
        <taxon>Aliivibrio</taxon>
    </lineage>
</organism>
<accession>A0A5Q4ZMH6</accession>
<sequence length="189" mass="21543">MARVLSQRKKKNLSVNIHPSALPAFEFYQEQSFLFDPNILSPAALSLMNKHQIFQGTHPSETQYFIFSGFTTLNFSLNTFNIKDATVLTYSNLSDSEIKEIAWLSVCRTFLSSLQNKRLEIFRIALNQSAPKDVIHSLFNSSPLTQSLLSEHTHLSISGLKKQNKEIEDISNIQIVDIFESLKGVYDER</sequence>